<reference evidence="2 3" key="1">
    <citation type="submission" date="2018-10" db="EMBL/GenBank/DDBJ databases">
        <title>Robbsia sp. DHC34, isolated from soil.</title>
        <authorList>
            <person name="Gao Z.-H."/>
            <person name="Qiu L.-H."/>
        </authorList>
    </citation>
    <scope>NUCLEOTIDE SEQUENCE [LARGE SCALE GENOMIC DNA]</scope>
    <source>
        <strain evidence="2 3">DHC34</strain>
    </source>
</reference>
<dbReference type="GO" id="GO:0016491">
    <property type="term" value="F:oxidoreductase activity"/>
    <property type="evidence" value="ECO:0007669"/>
    <property type="project" value="InterPro"/>
</dbReference>
<dbReference type="AlphaFoldDB" id="A0A494YCA9"/>
<comment type="caution">
    <text evidence="2">The sequence shown here is derived from an EMBL/GenBank/DDBJ whole genome shotgun (WGS) entry which is preliminary data.</text>
</comment>
<gene>
    <name evidence="2" type="ORF">D7S86_06655</name>
</gene>
<evidence type="ECO:0000259" key="1">
    <source>
        <dbReference type="Pfam" id="PF07110"/>
    </source>
</evidence>
<protein>
    <submittedName>
        <fullName evidence="2">EthD family reductase</fullName>
    </submittedName>
</protein>
<dbReference type="OrthoDB" id="8611253at2"/>
<evidence type="ECO:0000313" key="3">
    <source>
        <dbReference type="Proteomes" id="UP000270342"/>
    </source>
</evidence>
<dbReference type="Proteomes" id="UP000270342">
    <property type="component" value="Unassembled WGS sequence"/>
</dbReference>
<dbReference type="RefSeq" id="WP_121084780.1">
    <property type="nucleotide sequence ID" value="NZ_RBZU01000002.1"/>
</dbReference>
<dbReference type="SUPFAM" id="SSF54909">
    <property type="entry name" value="Dimeric alpha+beta barrel"/>
    <property type="match status" value="2"/>
</dbReference>
<dbReference type="Gene3D" id="3.30.70.100">
    <property type="match status" value="2"/>
</dbReference>
<name>A0A494YCA9_9BURK</name>
<dbReference type="InterPro" id="IPR009799">
    <property type="entry name" value="EthD_dom"/>
</dbReference>
<sequence>MTHVRMGLLYKKADWTEAAFREHWLHQHGALVKHAPGLGEYWQNHVIDRVQRGIDFARGPWEFDGFSQLRVSDPKHPFGEGDLPARVRADEQHFVGGLHIIEAEQTEVVAVPAPEERARLKKRISLIRRRPDSSEADFRKEWAVHAGWVRQMPGVRGYRQNAIVAREVNKGVPSSYDALPIDGLVEFWFESTETLQDAFGSPAGKQTMQHATTFLSEITAYLVDEHRII</sequence>
<dbReference type="EMBL" id="RBZU01000002">
    <property type="protein sequence ID" value="RKP57624.1"/>
    <property type="molecule type" value="Genomic_DNA"/>
</dbReference>
<feature type="domain" description="EthD" evidence="1">
    <location>
        <begin position="130"/>
        <end position="212"/>
    </location>
</feature>
<evidence type="ECO:0000313" key="2">
    <source>
        <dbReference type="EMBL" id="RKP57624.1"/>
    </source>
</evidence>
<accession>A0A494YCA9</accession>
<keyword evidence="3" id="KW-1185">Reference proteome</keyword>
<dbReference type="InterPro" id="IPR011008">
    <property type="entry name" value="Dimeric_a/b-barrel"/>
</dbReference>
<organism evidence="2 3">
    <name type="scientific">Pararobbsia silviterrae</name>
    <dbReference type="NCBI Taxonomy" id="1792498"/>
    <lineage>
        <taxon>Bacteria</taxon>
        <taxon>Pseudomonadati</taxon>
        <taxon>Pseudomonadota</taxon>
        <taxon>Betaproteobacteria</taxon>
        <taxon>Burkholderiales</taxon>
        <taxon>Burkholderiaceae</taxon>
        <taxon>Pararobbsia</taxon>
    </lineage>
</organism>
<feature type="domain" description="EthD" evidence="1">
    <location>
        <begin position="12"/>
        <end position="94"/>
    </location>
</feature>
<dbReference type="NCBIfam" id="TIGR02118">
    <property type="entry name" value="EthD family reductase"/>
    <property type="match status" value="1"/>
</dbReference>
<proteinExistence type="predicted"/>
<dbReference type="Pfam" id="PF07110">
    <property type="entry name" value="EthD"/>
    <property type="match status" value="2"/>
</dbReference>